<evidence type="ECO:0000256" key="1">
    <source>
        <dbReference type="SAM" id="Phobius"/>
    </source>
</evidence>
<dbReference type="PANTHER" id="PTHR46388:SF2">
    <property type="entry name" value="NHL REPEAT-CONTAINING PROTEIN 2"/>
    <property type="match status" value="1"/>
</dbReference>
<accession>A0A388JUE4</accession>
<dbReference type="EMBL" id="BFEA01000019">
    <property type="protein sequence ID" value="GBG61421.1"/>
    <property type="molecule type" value="Genomic_DNA"/>
</dbReference>
<dbReference type="AlphaFoldDB" id="A0A388JUE4"/>
<dbReference type="Gene3D" id="2.120.10.30">
    <property type="entry name" value="TolB, C-terminal domain"/>
    <property type="match status" value="1"/>
</dbReference>
<keyword evidence="1" id="KW-0472">Membrane</keyword>
<keyword evidence="3" id="KW-1185">Reference proteome</keyword>
<keyword evidence="1" id="KW-1133">Transmembrane helix</keyword>
<dbReference type="Gramene" id="GBG61421">
    <property type="protein sequence ID" value="GBG61421"/>
    <property type="gene ID" value="CBR_g20452"/>
</dbReference>
<dbReference type="Proteomes" id="UP000265515">
    <property type="component" value="Unassembled WGS sequence"/>
</dbReference>
<sequence>MLYYRYYFKCANADESTGALSPPPFILNTTLVLEVSLFDTGNISYFDSVYQIVQSKDGTKLFYAEEMYMQGSSSSGSMVGKVTVVPISEKTMTITSETSILAGTDLGGVEDGSGLGVRFRKPAGMSLSGDGKSLYLVDQESDAVKVIATDTGQTRTLVKGEPIAGPLAIASHPSQHHLLFISTEFNIWELNIATKAFRIAAGAARFGYSSVSQERSTEVVVDSPQLNSQALSKDGLMLYTAEMPGVIRRLRVGRGDMQTVAGEMQFRGDKDGRPLKQALFSAPMDLVLTDDGCTLFVADSANGKLRMISFFSPHGEASSVQSLVRLPDGFASLSLCLSQDEQYLLLGTNASRIYRIHLNRTVLNPDCLGNREEDKSDTTSRKRTVMIAAIAGSVSALVIVAGLAVAVKKFTAAREKAEIQTDAVSRAAADRLKKLSHTALNQGGAPPESTGV</sequence>
<reference evidence="2 3" key="1">
    <citation type="journal article" date="2018" name="Cell">
        <title>The Chara Genome: Secondary Complexity and Implications for Plant Terrestrialization.</title>
        <authorList>
            <person name="Nishiyama T."/>
            <person name="Sakayama H."/>
            <person name="Vries J.D."/>
            <person name="Buschmann H."/>
            <person name="Saint-Marcoux D."/>
            <person name="Ullrich K.K."/>
            <person name="Haas F.B."/>
            <person name="Vanderstraeten L."/>
            <person name="Becker D."/>
            <person name="Lang D."/>
            <person name="Vosolsobe S."/>
            <person name="Rombauts S."/>
            <person name="Wilhelmsson P.K.I."/>
            <person name="Janitza P."/>
            <person name="Kern R."/>
            <person name="Heyl A."/>
            <person name="Rumpler F."/>
            <person name="Villalobos L.I.A.C."/>
            <person name="Clay J.M."/>
            <person name="Skokan R."/>
            <person name="Toyoda A."/>
            <person name="Suzuki Y."/>
            <person name="Kagoshima H."/>
            <person name="Schijlen E."/>
            <person name="Tajeshwar N."/>
            <person name="Catarino B."/>
            <person name="Hetherington A.J."/>
            <person name="Saltykova A."/>
            <person name="Bonnot C."/>
            <person name="Breuninger H."/>
            <person name="Symeonidi A."/>
            <person name="Radhakrishnan G.V."/>
            <person name="Van Nieuwerburgh F."/>
            <person name="Deforce D."/>
            <person name="Chang C."/>
            <person name="Karol K.G."/>
            <person name="Hedrich R."/>
            <person name="Ulvskov P."/>
            <person name="Glockner G."/>
            <person name="Delwiche C.F."/>
            <person name="Petrasek J."/>
            <person name="Van de Peer Y."/>
            <person name="Friml J."/>
            <person name="Beilby M."/>
            <person name="Dolan L."/>
            <person name="Kohara Y."/>
            <person name="Sugano S."/>
            <person name="Fujiyama A."/>
            <person name="Delaux P.-M."/>
            <person name="Quint M."/>
            <person name="TheiBen G."/>
            <person name="Hagemann M."/>
            <person name="Harholt J."/>
            <person name="Dunand C."/>
            <person name="Zachgo S."/>
            <person name="Langdale J."/>
            <person name="Maumus F."/>
            <person name="Straeten D.V.D."/>
            <person name="Gould S.B."/>
            <person name="Rensing S.A."/>
        </authorList>
    </citation>
    <scope>NUCLEOTIDE SEQUENCE [LARGE SCALE GENOMIC DNA]</scope>
    <source>
        <strain evidence="2 3">S276</strain>
    </source>
</reference>
<proteinExistence type="predicted"/>
<evidence type="ECO:0000313" key="3">
    <source>
        <dbReference type="Proteomes" id="UP000265515"/>
    </source>
</evidence>
<dbReference type="InterPro" id="IPR011042">
    <property type="entry name" value="6-blade_b-propeller_TolB-like"/>
</dbReference>
<name>A0A388JUE4_CHABU</name>
<dbReference type="InterPro" id="IPR015943">
    <property type="entry name" value="WD40/YVTN_repeat-like_dom_sf"/>
</dbReference>
<gene>
    <name evidence="2" type="ORF">CBR_g20452</name>
</gene>
<feature type="transmembrane region" description="Helical" evidence="1">
    <location>
        <begin position="385"/>
        <end position="407"/>
    </location>
</feature>
<protein>
    <recommendedName>
        <fullName evidence="4">SMP-30/Gluconolactonase/LRE-like region domain-containing protein</fullName>
    </recommendedName>
</protein>
<comment type="caution">
    <text evidence="2">The sequence shown here is derived from an EMBL/GenBank/DDBJ whole genome shotgun (WGS) entry which is preliminary data.</text>
</comment>
<evidence type="ECO:0000313" key="2">
    <source>
        <dbReference type="EMBL" id="GBG61421.1"/>
    </source>
</evidence>
<dbReference type="Gene3D" id="2.130.10.10">
    <property type="entry name" value="YVTN repeat-like/Quinoprotein amine dehydrogenase"/>
    <property type="match status" value="1"/>
</dbReference>
<evidence type="ECO:0008006" key="4">
    <source>
        <dbReference type="Google" id="ProtNLM"/>
    </source>
</evidence>
<dbReference type="PANTHER" id="PTHR46388">
    <property type="entry name" value="NHL REPEAT-CONTAINING PROTEIN 2"/>
    <property type="match status" value="1"/>
</dbReference>
<keyword evidence="1" id="KW-0812">Transmembrane</keyword>
<organism evidence="2 3">
    <name type="scientific">Chara braunii</name>
    <name type="common">Braun's stonewort</name>
    <dbReference type="NCBI Taxonomy" id="69332"/>
    <lineage>
        <taxon>Eukaryota</taxon>
        <taxon>Viridiplantae</taxon>
        <taxon>Streptophyta</taxon>
        <taxon>Charophyceae</taxon>
        <taxon>Charales</taxon>
        <taxon>Characeae</taxon>
        <taxon>Chara</taxon>
    </lineage>
</organism>
<dbReference type="SUPFAM" id="SSF101898">
    <property type="entry name" value="NHL repeat"/>
    <property type="match status" value="1"/>
</dbReference>